<keyword evidence="3" id="KW-0349">Heme</keyword>
<keyword evidence="9" id="KW-1185">Reference proteome</keyword>
<evidence type="ECO:0000313" key="8">
    <source>
        <dbReference type="EMBL" id="KAK7044446.1"/>
    </source>
</evidence>
<dbReference type="PANTHER" id="PTHR46300:SF5">
    <property type="entry name" value="CYTOCHROME P450"/>
    <property type="match status" value="1"/>
</dbReference>
<keyword evidence="6" id="KW-0408">Iron</keyword>
<dbReference type="InterPro" id="IPR036396">
    <property type="entry name" value="Cyt_P450_sf"/>
</dbReference>
<comment type="cofactor">
    <cofactor evidence="1">
        <name>heme</name>
        <dbReference type="ChEBI" id="CHEBI:30413"/>
    </cofactor>
</comment>
<protein>
    <submittedName>
        <fullName evidence="8">Uncharacterized protein</fullName>
    </submittedName>
</protein>
<sequence length="122" mass="13766">MKIVSFDDELDVDYEANYGPNTNEFIPERWLTADGKMNKEMRDPSPAFGFGRRGRDMAQWSVWISAVSILSVFNITKSLDKNGTPIEPSGEYTSGMSCYFPHECDIVLRSSVAEDMIRAQSV</sequence>
<evidence type="ECO:0000256" key="4">
    <source>
        <dbReference type="ARBA" id="ARBA00022723"/>
    </source>
</evidence>
<dbReference type="GO" id="GO:0020037">
    <property type="term" value="F:heme binding"/>
    <property type="evidence" value="ECO:0007669"/>
    <property type="project" value="InterPro"/>
</dbReference>
<dbReference type="AlphaFoldDB" id="A0AAW0D130"/>
<dbReference type="Gene3D" id="1.10.630.10">
    <property type="entry name" value="Cytochrome P450"/>
    <property type="match status" value="1"/>
</dbReference>
<comment type="caution">
    <text evidence="8">The sequence shown here is derived from an EMBL/GenBank/DDBJ whole genome shotgun (WGS) entry which is preliminary data.</text>
</comment>
<proteinExistence type="inferred from homology"/>
<evidence type="ECO:0000256" key="3">
    <source>
        <dbReference type="ARBA" id="ARBA00022617"/>
    </source>
</evidence>
<accession>A0AAW0D130</accession>
<keyword evidence="4" id="KW-0479">Metal-binding</keyword>
<evidence type="ECO:0000256" key="7">
    <source>
        <dbReference type="ARBA" id="ARBA00023033"/>
    </source>
</evidence>
<evidence type="ECO:0000256" key="1">
    <source>
        <dbReference type="ARBA" id="ARBA00001971"/>
    </source>
</evidence>
<dbReference type="GO" id="GO:0016705">
    <property type="term" value="F:oxidoreductase activity, acting on paired donors, with incorporation or reduction of molecular oxygen"/>
    <property type="evidence" value="ECO:0007669"/>
    <property type="project" value="InterPro"/>
</dbReference>
<reference evidence="8 9" key="1">
    <citation type="journal article" date="2024" name="J Genomics">
        <title>Draft genome sequencing and assembly of Favolaschia claudopus CIRM-BRFM 2984 isolated from oak limbs.</title>
        <authorList>
            <person name="Navarro D."/>
            <person name="Drula E."/>
            <person name="Chaduli D."/>
            <person name="Cazenave R."/>
            <person name="Ahrendt S."/>
            <person name="Wang J."/>
            <person name="Lipzen A."/>
            <person name="Daum C."/>
            <person name="Barry K."/>
            <person name="Grigoriev I.V."/>
            <person name="Favel A."/>
            <person name="Rosso M.N."/>
            <person name="Martin F."/>
        </authorList>
    </citation>
    <scope>NUCLEOTIDE SEQUENCE [LARGE SCALE GENOMIC DNA]</scope>
    <source>
        <strain evidence="8 9">CIRM-BRFM 2984</strain>
    </source>
</reference>
<dbReference type="SUPFAM" id="SSF48264">
    <property type="entry name" value="Cytochrome P450"/>
    <property type="match status" value="1"/>
</dbReference>
<evidence type="ECO:0000256" key="6">
    <source>
        <dbReference type="ARBA" id="ARBA00023004"/>
    </source>
</evidence>
<keyword evidence="5" id="KW-0560">Oxidoreductase</keyword>
<organism evidence="8 9">
    <name type="scientific">Favolaschia claudopus</name>
    <dbReference type="NCBI Taxonomy" id="2862362"/>
    <lineage>
        <taxon>Eukaryota</taxon>
        <taxon>Fungi</taxon>
        <taxon>Dikarya</taxon>
        <taxon>Basidiomycota</taxon>
        <taxon>Agaricomycotina</taxon>
        <taxon>Agaricomycetes</taxon>
        <taxon>Agaricomycetidae</taxon>
        <taxon>Agaricales</taxon>
        <taxon>Marasmiineae</taxon>
        <taxon>Mycenaceae</taxon>
        <taxon>Favolaschia</taxon>
    </lineage>
</organism>
<keyword evidence="7" id="KW-0503">Monooxygenase</keyword>
<dbReference type="InterPro" id="IPR050364">
    <property type="entry name" value="Cytochrome_P450_fung"/>
</dbReference>
<gene>
    <name evidence="8" type="ORF">R3P38DRAFT_2766084</name>
</gene>
<comment type="similarity">
    <text evidence="2">Belongs to the cytochrome P450 family.</text>
</comment>
<dbReference type="PANTHER" id="PTHR46300">
    <property type="entry name" value="P450, PUTATIVE (EUROFUNG)-RELATED-RELATED"/>
    <property type="match status" value="1"/>
</dbReference>
<evidence type="ECO:0000313" key="9">
    <source>
        <dbReference type="Proteomes" id="UP001362999"/>
    </source>
</evidence>
<dbReference type="Proteomes" id="UP001362999">
    <property type="component" value="Unassembled WGS sequence"/>
</dbReference>
<dbReference type="GO" id="GO:0005506">
    <property type="term" value="F:iron ion binding"/>
    <property type="evidence" value="ECO:0007669"/>
    <property type="project" value="InterPro"/>
</dbReference>
<evidence type="ECO:0000256" key="5">
    <source>
        <dbReference type="ARBA" id="ARBA00023002"/>
    </source>
</evidence>
<name>A0AAW0D130_9AGAR</name>
<dbReference type="GO" id="GO:0004497">
    <property type="term" value="F:monooxygenase activity"/>
    <property type="evidence" value="ECO:0007669"/>
    <property type="project" value="UniProtKB-KW"/>
</dbReference>
<evidence type="ECO:0000256" key="2">
    <source>
        <dbReference type="ARBA" id="ARBA00010617"/>
    </source>
</evidence>
<dbReference type="EMBL" id="JAWWNJ010000011">
    <property type="protein sequence ID" value="KAK7044446.1"/>
    <property type="molecule type" value="Genomic_DNA"/>
</dbReference>